<dbReference type="EMBL" id="JACHHN010000002">
    <property type="protein sequence ID" value="MBB5190406.1"/>
    <property type="molecule type" value="Genomic_DNA"/>
</dbReference>
<feature type="transmembrane region" description="Helical" evidence="8">
    <location>
        <begin position="180"/>
        <end position="199"/>
    </location>
</feature>
<evidence type="ECO:0000256" key="6">
    <source>
        <dbReference type="ARBA" id="ARBA00022989"/>
    </source>
</evidence>
<evidence type="ECO:0000256" key="3">
    <source>
        <dbReference type="ARBA" id="ARBA00022448"/>
    </source>
</evidence>
<keyword evidence="3" id="KW-0813">Transport</keyword>
<accession>A0A840RDA2</accession>
<reference evidence="9 10" key="1">
    <citation type="submission" date="2020-08" db="EMBL/GenBank/DDBJ databases">
        <title>Genomic Encyclopedia of Type Strains, Phase IV (KMG-IV): sequencing the most valuable type-strain genomes for metagenomic binning, comparative biology and taxonomic classification.</title>
        <authorList>
            <person name="Goeker M."/>
        </authorList>
    </citation>
    <scope>NUCLEOTIDE SEQUENCE [LARGE SCALE GENOMIC DNA]</scope>
    <source>
        <strain evidence="9 10">DSM 18233</strain>
    </source>
</reference>
<proteinExistence type="inferred from homology"/>
<evidence type="ECO:0000256" key="8">
    <source>
        <dbReference type="SAM" id="Phobius"/>
    </source>
</evidence>
<protein>
    <submittedName>
        <fullName evidence="9">Putative PurR-regulated permease PerM</fullName>
    </submittedName>
</protein>
<evidence type="ECO:0000256" key="4">
    <source>
        <dbReference type="ARBA" id="ARBA00022475"/>
    </source>
</evidence>
<dbReference type="Proteomes" id="UP000543030">
    <property type="component" value="Unassembled WGS sequence"/>
</dbReference>
<organism evidence="9 10">
    <name type="scientific">Silvimonas terrae</name>
    <dbReference type="NCBI Taxonomy" id="300266"/>
    <lineage>
        <taxon>Bacteria</taxon>
        <taxon>Pseudomonadati</taxon>
        <taxon>Pseudomonadota</taxon>
        <taxon>Betaproteobacteria</taxon>
        <taxon>Neisseriales</taxon>
        <taxon>Chitinibacteraceae</taxon>
        <taxon>Silvimonas</taxon>
    </lineage>
</organism>
<feature type="transmembrane region" description="Helical" evidence="8">
    <location>
        <begin position="300"/>
        <end position="318"/>
    </location>
</feature>
<feature type="transmembrane region" description="Helical" evidence="8">
    <location>
        <begin position="37"/>
        <end position="57"/>
    </location>
</feature>
<keyword evidence="5 8" id="KW-0812">Transmembrane</keyword>
<comment type="similarity">
    <text evidence="2">Belongs to the autoinducer-2 exporter (AI-2E) (TC 2.A.86) family.</text>
</comment>
<dbReference type="RefSeq" id="WP_184098415.1">
    <property type="nucleotide sequence ID" value="NZ_JACHHN010000002.1"/>
</dbReference>
<keyword evidence="10" id="KW-1185">Reference proteome</keyword>
<comment type="caution">
    <text evidence="9">The sequence shown here is derived from an EMBL/GenBank/DDBJ whole genome shotgun (WGS) entry which is preliminary data.</text>
</comment>
<evidence type="ECO:0000256" key="2">
    <source>
        <dbReference type="ARBA" id="ARBA00009773"/>
    </source>
</evidence>
<keyword evidence="7 8" id="KW-0472">Membrane</keyword>
<gene>
    <name evidence="9" type="ORF">HNQ50_001128</name>
</gene>
<dbReference type="PANTHER" id="PTHR21716">
    <property type="entry name" value="TRANSMEMBRANE PROTEIN"/>
    <property type="match status" value="1"/>
</dbReference>
<keyword evidence="6 8" id="KW-1133">Transmembrane helix</keyword>
<dbReference type="Pfam" id="PF01594">
    <property type="entry name" value="AI-2E_transport"/>
    <property type="match status" value="1"/>
</dbReference>
<feature type="transmembrane region" description="Helical" evidence="8">
    <location>
        <begin position="239"/>
        <end position="267"/>
    </location>
</feature>
<dbReference type="PANTHER" id="PTHR21716:SF53">
    <property type="entry name" value="PERMEASE PERM-RELATED"/>
    <property type="match status" value="1"/>
</dbReference>
<dbReference type="AlphaFoldDB" id="A0A840RDA2"/>
<feature type="transmembrane region" description="Helical" evidence="8">
    <location>
        <begin position="69"/>
        <end position="92"/>
    </location>
</feature>
<evidence type="ECO:0000256" key="5">
    <source>
        <dbReference type="ARBA" id="ARBA00022692"/>
    </source>
</evidence>
<evidence type="ECO:0000256" key="1">
    <source>
        <dbReference type="ARBA" id="ARBA00004651"/>
    </source>
</evidence>
<evidence type="ECO:0000313" key="9">
    <source>
        <dbReference type="EMBL" id="MBB5190406.1"/>
    </source>
</evidence>
<dbReference type="GO" id="GO:0005886">
    <property type="term" value="C:plasma membrane"/>
    <property type="evidence" value="ECO:0007669"/>
    <property type="project" value="UniProtKB-SubCell"/>
</dbReference>
<comment type="subcellular location">
    <subcellularLocation>
        <location evidence="1">Cell membrane</location>
        <topology evidence="1">Multi-pass membrane protein</topology>
    </subcellularLocation>
</comment>
<sequence length="633" mass="68637">MNAVRNLLKNDSTPTNKLAQIMGTATVLGLLYFGRDVLIPITLAIILSLLIAPLIRWLRRVGFGQVGSIVVAVSGLSVALTFVGLVIGLQVIHMAASLPQYEDTIRSKVVTLDEMTLGKLNLVTGQANRVISQMFARNEDATPDPTTQDAHNTANKPLAVTVQQSPPSPFTLLTRIATSVWGPLETAGIVFVVLIFVLLEHEALRDRLIRLIGSGDLRGTTMAVNDAGTRLSRFFVSQFAVNIAVGALIWLGLSLIGLSQALLWGVMAAVLRFVPYVGVWIAAFCATLLAAAIAPGWEMAVMTLGLFLLIEVLVAQLIEPQLYGHTTGLSPLSVVIAAIFWSWIWGPVGLVLSTPLTLCLVVAGRYIKGLQFLEILLGEVPALTMPENFYQRALSGDADEIIASARAFLKRKPLAVYCDTVLRPAVHMLAMDYASKTISRAEQKRVSTVIGTVIETLSGSGKPVKGNRRQSVLEEVSLGRQLRARREQQTGRWQGPINAPEGSVVLAVGLGSGGDELAAEILVRILRTQHIDGRHLALEDLQGPIPNEVNPEIVAVVFLISVIPETEGDLFDNLIQTFRERLPHAQIMAAVLGSPFELRDLPPTRIDSADQTLHTYEEMVQACSDVPKVQTPR</sequence>
<feature type="transmembrane region" description="Helical" evidence="8">
    <location>
        <begin position="338"/>
        <end position="363"/>
    </location>
</feature>
<feature type="transmembrane region" description="Helical" evidence="8">
    <location>
        <begin position="273"/>
        <end position="293"/>
    </location>
</feature>
<keyword evidence="4" id="KW-1003">Cell membrane</keyword>
<dbReference type="InterPro" id="IPR002549">
    <property type="entry name" value="AI-2E-like"/>
</dbReference>
<evidence type="ECO:0000313" key="10">
    <source>
        <dbReference type="Proteomes" id="UP000543030"/>
    </source>
</evidence>
<name>A0A840RDA2_9NEIS</name>
<evidence type="ECO:0000256" key="7">
    <source>
        <dbReference type="ARBA" id="ARBA00023136"/>
    </source>
</evidence>